<keyword evidence="2" id="KW-0808">Transferase</keyword>
<reference evidence="3" key="1">
    <citation type="journal article" date="2019" name="Int. J. Syst. Evol. Microbiol.">
        <title>The Global Catalogue of Microorganisms (GCM) 10K type strain sequencing project: providing services to taxonomists for standard genome sequencing and annotation.</title>
        <authorList>
            <consortium name="The Broad Institute Genomics Platform"/>
            <consortium name="The Broad Institute Genome Sequencing Center for Infectious Disease"/>
            <person name="Wu L."/>
            <person name="Ma J."/>
        </authorList>
    </citation>
    <scope>NUCLEOTIDE SEQUENCE [LARGE SCALE GENOMIC DNA]</scope>
    <source>
        <strain evidence="3">JCM 18952</strain>
    </source>
</reference>
<protein>
    <submittedName>
        <fullName evidence="2">Uridine kinase</fullName>
    </submittedName>
</protein>
<accession>A0ABP9TW58</accession>
<dbReference type="SUPFAM" id="SSF52540">
    <property type="entry name" value="P-loop containing nucleoside triphosphate hydrolases"/>
    <property type="match status" value="1"/>
</dbReference>
<dbReference type="InterPro" id="IPR006083">
    <property type="entry name" value="PRK/URK"/>
</dbReference>
<feature type="domain" description="Phosphoribulokinase/uridine kinase" evidence="1">
    <location>
        <begin position="11"/>
        <end position="156"/>
    </location>
</feature>
<evidence type="ECO:0000259" key="1">
    <source>
        <dbReference type="Pfam" id="PF00485"/>
    </source>
</evidence>
<keyword evidence="3" id="KW-1185">Reference proteome</keyword>
<name>A0ABP9TW58_9MICC</name>
<dbReference type="Gene3D" id="3.40.50.300">
    <property type="entry name" value="P-loop containing nucleotide triphosphate hydrolases"/>
    <property type="match status" value="1"/>
</dbReference>
<evidence type="ECO:0000313" key="2">
    <source>
        <dbReference type="EMBL" id="GAA5229120.1"/>
    </source>
</evidence>
<dbReference type="Pfam" id="PF00485">
    <property type="entry name" value="PRK"/>
    <property type="match status" value="1"/>
</dbReference>
<comment type="caution">
    <text evidence="2">The sequence shown here is derived from an EMBL/GenBank/DDBJ whole genome shotgun (WGS) entry which is preliminary data.</text>
</comment>
<evidence type="ECO:0000313" key="3">
    <source>
        <dbReference type="Proteomes" id="UP001501257"/>
    </source>
</evidence>
<proteinExistence type="predicted"/>
<dbReference type="GO" id="GO:0016301">
    <property type="term" value="F:kinase activity"/>
    <property type="evidence" value="ECO:0007669"/>
    <property type="project" value="UniProtKB-KW"/>
</dbReference>
<organism evidence="2 3">
    <name type="scientific">Paeniglutamicibacter antarcticus</name>
    <dbReference type="NCBI Taxonomy" id="494023"/>
    <lineage>
        <taxon>Bacteria</taxon>
        <taxon>Bacillati</taxon>
        <taxon>Actinomycetota</taxon>
        <taxon>Actinomycetes</taxon>
        <taxon>Micrococcales</taxon>
        <taxon>Micrococcaceae</taxon>
        <taxon>Paeniglutamicibacter</taxon>
    </lineage>
</organism>
<dbReference type="Proteomes" id="UP001501257">
    <property type="component" value="Unassembled WGS sequence"/>
</dbReference>
<dbReference type="InterPro" id="IPR027417">
    <property type="entry name" value="P-loop_NTPase"/>
</dbReference>
<sequence>MGVVPKQQIPVILLGGASGSGKSYLAQRFGRPHVELDNFYREITEHAAGSPLPQTGYGQIDWDHPGTWNCDKAVDALVELLESGQTQVPNYSISTSTYDGTRAIELNGGPLLAEGIFVSEVLAPLTRLGVPVRAYYIEVSALATAIRRFVRDVKERRKPLGFLLKRGYALFLADQGIRTRHVAAGFIPMKKKDVKVMLAAAVSAGGSPTTP</sequence>
<gene>
    <name evidence="2" type="ORF">GCM10025778_36590</name>
</gene>
<keyword evidence="2" id="KW-0418">Kinase</keyword>
<dbReference type="RefSeq" id="WP_210100941.1">
    <property type="nucleotide sequence ID" value="NZ_BAABLK010000094.1"/>
</dbReference>
<dbReference type="EMBL" id="BAABLK010000094">
    <property type="protein sequence ID" value="GAA5229120.1"/>
    <property type="molecule type" value="Genomic_DNA"/>
</dbReference>